<dbReference type="Pfam" id="PF00622">
    <property type="entry name" value="SPRY"/>
    <property type="match status" value="1"/>
</dbReference>
<dbReference type="SMART" id="SM00667">
    <property type="entry name" value="LisH"/>
    <property type="match status" value="1"/>
</dbReference>
<protein>
    <submittedName>
        <fullName evidence="3">SPRY-domain-containing protein</fullName>
    </submittedName>
</protein>
<dbReference type="InterPro" id="IPR013320">
    <property type="entry name" value="ConA-like_dom_sf"/>
</dbReference>
<dbReference type="VEuPathDB" id="FungiDB:BCV72DRAFT_206922"/>
<dbReference type="InterPro" id="IPR003877">
    <property type="entry name" value="SPRY_dom"/>
</dbReference>
<reference evidence="3 4" key="1">
    <citation type="journal article" date="2016" name="Proc. Natl. Acad. Sci. U.S.A.">
        <title>Lipid metabolic changes in an early divergent fungus govern the establishment of a mutualistic symbiosis with endobacteria.</title>
        <authorList>
            <person name="Lastovetsky O.A."/>
            <person name="Gaspar M.L."/>
            <person name="Mondo S.J."/>
            <person name="LaButti K.M."/>
            <person name="Sandor L."/>
            <person name="Grigoriev I.V."/>
            <person name="Henry S.A."/>
            <person name="Pawlowska T.E."/>
        </authorList>
    </citation>
    <scope>NUCLEOTIDE SEQUENCE [LARGE SCALE GENOMIC DNA]</scope>
    <source>
        <strain evidence="3 4">ATCC 11559</strain>
    </source>
</reference>
<dbReference type="SMART" id="SM00757">
    <property type="entry name" value="CRA"/>
    <property type="match status" value="1"/>
</dbReference>
<dbReference type="PROSITE" id="PS50896">
    <property type="entry name" value="LISH"/>
    <property type="match status" value="1"/>
</dbReference>
<dbReference type="Pfam" id="PF08513">
    <property type="entry name" value="LisH"/>
    <property type="match status" value="1"/>
</dbReference>
<dbReference type="InterPro" id="IPR006594">
    <property type="entry name" value="LisH"/>
</dbReference>
<dbReference type="Gene3D" id="2.60.120.920">
    <property type="match status" value="1"/>
</dbReference>
<dbReference type="InterPro" id="IPR050618">
    <property type="entry name" value="Ubq-SigPath_Reg"/>
</dbReference>
<evidence type="ECO:0000313" key="4">
    <source>
        <dbReference type="Proteomes" id="UP000242381"/>
    </source>
</evidence>
<feature type="region of interest" description="Disordered" evidence="1">
    <location>
        <begin position="326"/>
        <end position="348"/>
    </location>
</feature>
<feature type="domain" description="B30.2/SPRY" evidence="2">
    <location>
        <begin position="70"/>
        <end position="259"/>
    </location>
</feature>
<dbReference type="InterPro" id="IPR013144">
    <property type="entry name" value="CRA_dom"/>
</dbReference>
<proteinExistence type="predicted"/>
<organism evidence="3 4">
    <name type="scientific">Rhizopus microsporus</name>
    <dbReference type="NCBI Taxonomy" id="58291"/>
    <lineage>
        <taxon>Eukaryota</taxon>
        <taxon>Fungi</taxon>
        <taxon>Fungi incertae sedis</taxon>
        <taxon>Mucoromycota</taxon>
        <taxon>Mucoromycotina</taxon>
        <taxon>Mucoromycetes</taxon>
        <taxon>Mucorales</taxon>
        <taxon>Mucorineae</taxon>
        <taxon>Rhizopodaceae</taxon>
        <taxon>Rhizopus</taxon>
    </lineage>
</organism>
<sequence>MTSTYNIAFPALLYPGLGSQKVKTSASSPPHWSLAPPKYPSYLKLTLYGNLVTEQYNLMQHVQKTTQESTATVKDKQEHDLVNLDLRLPTFWNSKDKSKNIDVSSNGIELTYIGPGKQETHAALARSNFPMRPQCGIFYYEMKVISKGEDGYIGIGFCCAENKTERLPGWDVDSWGYHGDDGHSFAGSGIGQNYGPCFTTGDVIGCGVNFADGSAFYTKNGKFLGTAFRQIDVSKPLYPSVGLRTTGEKITTNFGHEPFVFDIEQYIKDQKALSIQQMTSTQSIDRTPYTEYDLNQLVLSYLIHHGYTKTAFAFVKNTKSISDTDQEDTVTVRGTGMEQRTGKIRDQEKDGSINTPFVAIRSAIIRGDIDGAIRLIQQHFPKLLDQGERGKSVQLMLKCGKFVEMMREYCKHTHTKSEKSSFECNELGEMPQPSKQKRRLSYAEIASSINQKKDVNLENSKHTKHEHSEAQTHMMDIDEKSEKDVSAESLERVMKYGQQLQEEYKLDHSDKTKASLTEIFSLLAYHDPYTSPVSHIMSVSRRDALATEVNAAILAFLQQPEIPALERIYRQLILSNKMLAIEGDGTSALVKVEDYYMKHVEKIKMP</sequence>
<dbReference type="SUPFAM" id="SSF49899">
    <property type="entry name" value="Concanavalin A-like lectins/glucanases"/>
    <property type="match status" value="1"/>
</dbReference>
<dbReference type="InterPro" id="IPR043136">
    <property type="entry name" value="B30.2/SPRY_sf"/>
</dbReference>
<name>A0A1X0RU13_RHIZD</name>
<dbReference type="InterPro" id="IPR035782">
    <property type="entry name" value="SPRY_RanBP9/10"/>
</dbReference>
<dbReference type="OMA" id="GCCINFV"/>
<evidence type="ECO:0000313" key="3">
    <source>
        <dbReference type="EMBL" id="ORE15573.1"/>
    </source>
</evidence>
<dbReference type="Pfam" id="PF10607">
    <property type="entry name" value="CTLH"/>
    <property type="match status" value="1"/>
</dbReference>
<dbReference type="Proteomes" id="UP000242381">
    <property type="component" value="Unassembled WGS sequence"/>
</dbReference>
<gene>
    <name evidence="3" type="ORF">BCV71DRAFT_31759</name>
</gene>
<dbReference type="PROSITE" id="PS50188">
    <property type="entry name" value="B302_SPRY"/>
    <property type="match status" value="1"/>
</dbReference>
<dbReference type="InterPro" id="IPR001870">
    <property type="entry name" value="B30.2/SPRY"/>
</dbReference>
<dbReference type="SMART" id="SM00449">
    <property type="entry name" value="SPRY"/>
    <property type="match status" value="1"/>
</dbReference>
<evidence type="ECO:0000259" key="2">
    <source>
        <dbReference type="PROSITE" id="PS50188"/>
    </source>
</evidence>
<dbReference type="CDD" id="cd12909">
    <property type="entry name" value="SPRY_RanBP9_10"/>
    <property type="match status" value="1"/>
</dbReference>
<dbReference type="AlphaFoldDB" id="A0A1X0RU13"/>
<dbReference type="PANTHER" id="PTHR12864">
    <property type="entry name" value="RAN BINDING PROTEIN 9-RELATED"/>
    <property type="match status" value="1"/>
</dbReference>
<accession>A0A1X0RU13</accession>
<evidence type="ECO:0000256" key="1">
    <source>
        <dbReference type="SAM" id="MobiDB-lite"/>
    </source>
</evidence>
<dbReference type="EMBL" id="KV921418">
    <property type="protein sequence ID" value="ORE15573.1"/>
    <property type="molecule type" value="Genomic_DNA"/>
</dbReference>
<dbReference type="InterPro" id="IPR024964">
    <property type="entry name" value="CTLH/CRA"/>
</dbReference>